<reference evidence="1" key="1">
    <citation type="journal article" date="2015" name="Nature">
        <title>Complex archaea that bridge the gap between prokaryotes and eukaryotes.</title>
        <authorList>
            <person name="Spang A."/>
            <person name="Saw J.H."/>
            <person name="Jorgensen S.L."/>
            <person name="Zaremba-Niedzwiedzka K."/>
            <person name="Martijn J."/>
            <person name="Lind A.E."/>
            <person name="van Eijk R."/>
            <person name="Schleper C."/>
            <person name="Guy L."/>
            <person name="Ettema T.J."/>
        </authorList>
    </citation>
    <scope>NUCLEOTIDE SEQUENCE</scope>
</reference>
<organism evidence="1">
    <name type="scientific">marine sediment metagenome</name>
    <dbReference type="NCBI Taxonomy" id="412755"/>
    <lineage>
        <taxon>unclassified sequences</taxon>
        <taxon>metagenomes</taxon>
        <taxon>ecological metagenomes</taxon>
    </lineage>
</organism>
<dbReference type="EMBL" id="LAZR01063777">
    <property type="protein sequence ID" value="KKK58836.1"/>
    <property type="molecule type" value="Genomic_DNA"/>
</dbReference>
<sequence length="107" mass="13029">IGSSMNCFIRTYSHSKNFDFNSITTIGCEKDRRVAIEFLYINKYKPKYNKVYRPRNLPKLEHSQCLEEAKFPEELHCKQCNYKWIPRKIEVKQCPQCKRYDWENNKK</sequence>
<proteinExistence type="predicted"/>
<dbReference type="AlphaFoldDB" id="A0A0F8ZFN8"/>
<name>A0A0F8ZFN8_9ZZZZ</name>
<accession>A0A0F8ZFN8</accession>
<feature type="non-terminal residue" evidence="1">
    <location>
        <position position="1"/>
    </location>
</feature>
<comment type="caution">
    <text evidence="1">The sequence shown here is derived from an EMBL/GenBank/DDBJ whole genome shotgun (WGS) entry which is preliminary data.</text>
</comment>
<protein>
    <recommendedName>
        <fullName evidence="2">Rubredoxin-like domain-containing protein</fullName>
    </recommendedName>
</protein>
<evidence type="ECO:0000313" key="1">
    <source>
        <dbReference type="EMBL" id="KKK58836.1"/>
    </source>
</evidence>
<gene>
    <name evidence="1" type="ORF">LCGC14_3040400</name>
</gene>
<evidence type="ECO:0008006" key="2">
    <source>
        <dbReference type="Google" id="ProtNLM"/>
    </source>
</evidence>